<dbReference type="RefSeq" id="XP_018149575.1">
    <property type="nucleotide sequence ID" value="XM_018281062.1"/>
</dbReference>
<proteinExistence type="inferred from homology"/>
<dbReference type="Pfam" id="PF01596">
    <property type="entry name" value="Methyltransf_3"/>
    <property type="match status" value="1"/>
</dbReference>
<dbReference type="InterPro" id="IPR029063">
    <property type="entry name" value="SAM-dependent_MTases_sf"/>
</dbReference>
<gene>
    <name evidence="5" type="ORF">VFPPC_01191</name>
</gene>
<name>A0A179G6R8_METCM</name>
<comment type="similarity">
    <text evidence="4">Belongs to the class I-like SAM-binding methyltransferase superfamily. Cation-dependent O-methyltransferase family.</text>
</comment>
<dbReference type="SUPFAM" id="SSF53335">
    <property type="entry name" value="S-adenosyl-L-methionine-dependent methyltransferases"/>
    <property type="match status" value="1"/>
</dbReference>
<comment type="caution">
    <text evidence="5">The sequence shown here is derived from an EMBL/GenBank/DDBJ whole genome shotgun (WGS) entry which is preliminary data.</text>
</comment>
<dbReference type="GO" id="GO:0032259">
    <property type="term" value="P:methylation"/>
    <property type="evidence" value="ECO:0007669"/>
    <property type="project" value="UniProtKB-KW"/>
</dbReference>
<dbReference type="Proteomes" id="UP000078397">
    <property type="component" value="Unassembled WGS sequence"/>
</dbReference>
<accession>A0A179G6R8</accession>
<dbReference type="STRING" id="1380566.A0A179G6R8"/>
<dbReference type="KEGG" id="pchm:VFPPC_01191"/>
<evidence type="ECO:0000256" key="1">
    <source>
        <dbReference type="ARBA" id="ARBA00022603"/>
    </source>
</evidence>
<protein>
    <submittedName>
        <fullName evidence="5">O-methyltransferase family 3</fullName>
    </submittedName>
</protein>
<dbReference type="PANTHER" id="PTHR10509">
    <property type="entry name" value="O-METHYLTRANSFERASE-RELATED"/>
    <property type="match status" value="1"/>
</dbReference>
<evidence type="ECO:0000313" key="6">
    <source>
        <dbReference type="Proteomes" id="UP000078397"/>
    </source>
</evidence>
<keyword evidence="1" id="KW-0489">Methyltransferase</keyword>
<dbReference type="InterPro" id="IPR002935">
    <property type="entry name" value="SAM_O-MeTrfase"/>
</dbReference>
<sequence length="251" mass="27887">MKTGVSSLYPNEIVADKVTSYSERHSTRLPQHITDYHAWVESNHPRAAYMISDFQGQYLVFLAHTIGAKRVLEIGVYVGYSALVWAHAVGKDGKVTGLEASREYVNMSRDGFARLGVKNVDIVEGDAVETLKALTPDEPYDIIFIDAQKSGYPTYLQTILEKSQPGASNRLLRQGGLIVADNVLRRGLVADDSDTNPYAAQDQKAKNRSEYETDGDLGYLRQFNDAAMESVRVESFLMPLYDGVGMVRLVD</sequence>
<dbReference type="GO" id="GO:0008757">
    <property type="term" value="F:S-adenosylmethionine-dependent methyltransferase activity"/>
    <property type="evidence" value="ECO:0007669"/>
    <property type="project" value="TreeGrafter"/>
</dbReference>
<reference evidence="5 6" key="1">
    <citation type="journal article" date="2016" name="PLoS Pathog.">
        <title>Biosynthesis of antibiotic leucinostatins in bio-control fungus Purpureocillium lilacinum and their inhibition on phytophthora revealed by genome mining.</title>
        <authorList>
            <person name="Wang G."/>
            <person name="Liu Z."/>
            <person name="Lin R."/>
            <person name="Li E."/>
            <person name="Mao Z."/>
            <person name="Ling J."/>
            <person name="Yang Y."/>
            <person name="Yin W.B."/>
            <person name="Xie B."/>
        </authorList>
    </citation>
    <scope>NUCLEOTIDE SEQUENCE [LARGE SCALE GENOMIC DNA]</scope>
    <source>
        <strain evidence="5">170</strain>
    </source>
</reference>
<keyword evidence="3" id="KW-0949">S-adenosyl-L-methionine</keyword>
<dbReference type="GeneID" id="28845056"/>
<evidence type="ECO:0000256" key="3">
    <source>
        <dbReference type="ARBA" id="ARBA00022691"/>
    </source>
</evidence>
<evidence type="ECO:0000313" key="5">
    <source>
        <dbReference type="EMBL" id="OAQ73492.1"/>
    </source>
</evidence>
<keyword evidence="6" id="KW-1185">Reference proteome</keyword>
<dbReference type="AlphaFoldDB" id="A0A179G6R8"/>
<dbReference type="GO" id="GO:0008171">
    <property type="term" value="F:O-methyltransferase activity"/>
    <property type="evidence" value="ECO:0007669"/>
    <property type="project" value="InterPro"/>
</dbReference>
<dbReference type="InterPro" id="IPR050362">
    <property type="entry name" value="Cation-dep_OMT"/>
</dbReference>
<dbReference type="Gene3D" id="3.40.50.150">
    <property type="entry name" value="Vaccinia Virus protein VP39"/>
    <property type="match status" value="1"/>
</dbReference>
<dbReference type="OrthoDB" id="10251242at2759"/>
<evidence type="ECO:0000256" key="4">
    <source>
        <dbReference type="ARBA" id="ARBA00023453"/>
    </source>
</evidence>
<dbReference type="CDD" id="cd02440">
    <property type="entry name" value="AdoMet_MTases"/>
    <property type="match status" value="1"/>
</dbReference>
<organism evidence="5 6">
    <name type="scientific">Pochonia chlamydosporia 170</name>
    <dbReference type="NCBI Taxonomy" id="1380566"/>
    <lineage>
        <taxon>Eukaryota</taxon>
        <taxon>Fungi</taxon>
        <taxon>Dikarya</taxon>
        <taxon>Ascomycota</taxon>
        <taxon>Pezizomycotina</taxon>
        <taxon>Sordariomycetes</taxon>
        <taxon>Hypocreomycetidae</taxon>
        <taxon>Hypocreales</taxon>
        <taxon>Clavicipitaceae</taxon>
        <taxon>Pochonia</taxon>
    </lineage>
</organism>
<dbReference type="PROSITE" id="PS51682">
    <property type="entry name" value="SAM_OMT_I"/>
    <property type="match status" value="1"/>
</dbReference>
<keyword evidence="2" id="KW-0808">Transferase</keyword>
<evidence type="ECO:0000256" key="2">
    <source>
        <dbReference type="ARBA" id="ARBA00022679"/>
    </source>
</evidence>
<dbReference type="EMBL" id="LSBJ02000001">
    <property type="protein sequence ID" value="OAQ73492.1"/>
    <property type="molecule type" value="Genomic_DNA"/>
</dbReference>
<dbReference type="PANTHER" id="PTHR10509:SF14">
    <property type="entry name" value="CAFFEOYL-COA O-METHYLTRANSFERASE 3-RELATED"/>
    <property type="match status" value="1"/>
</dbReference>